<dbReference type="EMBL" id="LDOU01000004">
    <property type="protein sequence ID" value="KLV11117.1"/>
    <property type="molecule type" value="Genomic_DNA"/>
</dbReference>
<dbReference type="RefSeq" id="WP_047883954.1">
    <property type="nucleotide sequence ID" value="NZ_LDOU01000004.1"/>
</dbReference>
<keyword evidence="1" id="KW-0472">Membrane</keyword>
<keyword evidence="1" id="KW-0812">Transmembrane</keyword>
<dbReference type="PATRIC" id="fig|320778.3.peg.920"/>
<gene>
    <name evidence="2" type="ORF">ABT57_04290</name>
</gene>
<protein>
    <submittedName>
        <fullName evidence="2">Uncharacterized protein</fullName>
    </submittedName>
</protein>
<accession>A0A0J1K9U9</accession>
<reference evidence="2 3" key="1">
    <citation type="submission" date="2015-05" db="EMBL/GenBank/DDBJ databases">
        <title>Photobacterium galathea sp. nov.</title>
        <authorList>
            <person name="Machado H."/>
            <person name="Gram L."/>
        </authorList>
    </citation>
    <scope>NUCLEOTIDE SEQUENCE [LARGE SCALE GENOMIC DNA]</scope>
    <source>
        <strain evidence="2 3">DSM 22954</strain>
    </source>
</reference>
<keyword evidence="1" id="KW-1133">Transmembrane helix</keyword>
<proteinExistence type="predicted"/>
<sequence>MAWIEEYLKDYTKQRDKLFKERWFTAKSWFARSKESTKYQELENLLSIEKDFNSKWLKNLRHAIVRYKLKEDDIAEAKLLIDTHISKHKERDFFLIIAGVLFAASIKVLGNDFLFSSAVVLTALFLGYERLFVSTTKNSLEEFKAILDIASKPKT</sequence>
<dbReference type="OrthoDB" id="5918218at2"/>
<evidence type="ECO:0000256" key="1">
    <source>
        <dbReference type="SAM" id="Phobius"/>
    </source>
</evidence>
<evidence type="ECO:0000313" key="3">
    <source>
        <dbReference type="Proteomes" id="UP000035909"/>
    </source>
</evidence>
<evidence type="ECO:0000313" key="2">
    <source>
        <dbReference type="EMBL" id="KLV11117.1"/>
    </source>
</evidence>
<keyword evidence="3" id="KW-1185">Reference proteome</keyword>
<dbReference type="AlphaFoldDB" id="A0A0J1K9U9"/>
<name>A0A0J1K9U9_9GAMM</name>
<feature type="transmembrane region" description="Helical" evidence="1">
    <location>
        <begin position="93"/>
        <end position="109"/>
    </location>
</feature>
<comment type="caution">
    <text evidence="2">The sequence shown here is derived from an EMBL/GenBank/DDBJ whole genome shotgun (WGS) entry which is preliminary data.</text>
</comment>
<organism evidence="2 3">
    <name type="scientific">Photobacterium ganghwense</name>
    <dbReference type="NCBI Taxonomy" id="320778"/>
    <lineage>
        <taxon>Bacteria</taxon>
        <taxon>Pseudomonadati</taxon>
        <taxon>Pseudomonadota</taxon>
        <taxon>Gammaproteobacteria</taxon>
        <taxon>Vibrionales</taxon>
        <taxon>Vibrionaceae</taxon>
        <taxon>Photobacterium</taxon>
    </lineage>
</organism>
<dbReference type="Proteomes" id="UP000035909">
    <property type="component" value="Unassembled WGS sequence"/>
</dbReference>